<dbReference type="GO" id="GO:0008658">
    <property type="term" value="F:penicillin binding"/>
    <property type="evidence" value="ECO:0007669"/>
    <property type="project" value="UniProtKB-UniRule"/>
</dbReference>
<keyword evidence="8" id="KW-0121">Carboxypeptidase</keyword>
<comment type="similarity">
    <text evidence="5 23">In the N-terminal section; belongs to the glycosyltransferase 51 family.</text>
</comment>
<evidence type="ECO:0000313" key="30">
    <source>
        <dbReference type="EMBL" id="VFK54408.1"/>
    </source>
</evidence>
<feature type="domain" description="Glycosyl transferase family 51" evidence="27">
    <location>
        <begin position="156"/>
        <end position="328"/>
    </location>
</feature>
<evidence type="ECO:0000313" key="29">
    <source>
        <dbReference type="EMBL" id="VFK53421.1"/>
    </source>
</evidence>
<evidence type="ECO:0000256" key="7">
    <source>
        <dbReference type="ARBA" id="ARBA00022475"/>
    </source>
</evidence>
<dbReference type="InterPro" id="IPR012338">
    <property type="entry name" value="Beta-lactam/transpept-like"/>
</dbReference>
<organism evidence="29">
    <name type="scientific">Candidatus Kentrum sp. TUN</name>
    <dbReference type="NCBI Taxonomy" id="2126343"/>
    <lineage>
        <taxon>Bacteria</taxon>
        <taxon>Pseudomonadati</taxon>
        <taxon>Pseudomonadota</taxon>
        <taxon>Gammaproteobacteria</taxon>
        <taxon>Candidatus Kentrum</taxon>
    </lineage>
</organism>
<protein>
    <recommendedName>
        <fullName evidence="6 22">Penicillin-binding protein 1B</fullName>
        <shortName evidence="23">PBP-1b</shortName>
        <shortName evidence="23">PBP1b</shortName>
    </recommendedName>
    <alternativeName>
        <fullName evidence="19 23">Murein polymerase</fullName>
    </alternativeName>
</protein>
<evidence type="ECO:0000256" key="24">
    <source>
        <dbReference type="PIRSR" id="PIRSR002799-1"/>
    </source>
</evidence>
<dbReference type="GO" id="GO:0005886">
    <property type="term" value="C:plasma membrane"/>
    <property type="evidence" value="ECO:0007669"/>
    <property type="project" value="UniProtKB-SubCell"/>
</dbReference>
<feature type="domain" description="Penicillin-binding protein transpeptidase" evidence="26">
    <location>
        <begin position="425"/>
        <end position="651"/>
    </location>
</feature>
<dbReference type="GO" id="GO:0008955">
    <property type="term" value="F:peptidoglycan glycosyltransferase activity"/>
    <property type="evidence" value="ECO:0007669"/>
    <property type="project" value="UniProtKB-UniRule"/>
</dbReference>
<dbReference type="InterPro" id="IPR011813">
    <property type="entry name" value="PBP_1b"/>
</dbReference>
<evidence type="ECO:0000256" key="25">
    <source>
        <dbReference type="SAM" id="Phobius"/>
    </source>
</evidence>
<dbReference type="EMBL" id="CAADFV010000021">
    <property type="protein sequence ID" value="VFK54408.1"/>
    <property type="molecule type" value="Genomic_DNA"/>
</dbReference>
<dbReference type="Gene3D" id="3.40.710.10">
    <property type="entry name" value="DD-peptidase/beta-lactamase superfamily"/>
    <property type="match status" value="1"/>
</dbReference>
<evidence type="ECO:0000256" key="14">
    <source>
        <dbReference type="ARBA" id="ARBA00022984"/>
    </source>
</evidence>
<dbReference type="PIRSF" id="PIRSF002799">
    <property type="entry name" value="PBP_1b"/>
    <property type="match status" value="1"/>
</dbReference>
<dbReference type="InterPro" id="IPR036950">
    <property type="entry name" value="PBP_transglycosylase"/>
</dbReference>
<gene>
    <name evidence="30" type="ORF">BECKTUN1418E_GA0071001_102120</name>
    <name evidence="29" type="ORF">BECKTUN1418F_GA0071002_102020</name>
</gene>
<keyword evidence="25" id="KW-1133">Transmembrane helix</keyword>
<dbReference type="PANTHER" id="PTHR32282">
    <property type="entry name" value="BINDING PROTEIN TRANSPEPTIDASE, PUTATIVE-RELATED"/>
    <property type="match status" value="1"/>
</dbReference>
<comment type="subcellular location">
    <subcellularLocation>
        <location evidence="2">Cell membrane</location>
    </subcellularLocation>
</comment>
<dbReference type="GO" id="GO:0008360">
    <property type="term" value="P:regulation of cell shape"/>
    <property type="evidence" value="ECO:0007669"/>
    <property type="project" value="UniProtKB-UniRule"/>
</dbReference>
<evidence type="ECO:0000259" key="26">
    <source>
        <dbReference type="Pfam" id="PF00905"/>
    </source>
</evidence>
<comment type="function">
    <text evidence="1 23">Cell wall formation. Synthesis of cross-linked peptidoglycan from the lipid intermediates. The enzyme has a penicillin-insensitive transglycosylase N-terminal domain (formation of linear glycan strands) and a penicillin-sensitive transpeptidase C-terminal domain (cross-linking of the peptide subunits).</text>
</comment>
<reference evidence="29" key="1">
    <citation type="submission" date="2019-02" db="EMBL/GenBank/DDBJ databases">
        <authorList>
            <person name="Gruber-Vodicka R. H."/>
            <person name="Seah K. B. B."/>
        </authorList>
    </citation>
    <scope>NUCLEOTIDE SEQUENCE</scope>
    <source>
        <strain evidence="30">BECK_BY2</strain>
        <strain evidence="29">BECK_BY3</strain>
    </source>
</reference>
<accession>A0A450ZI32</accession>
<evidence type="ECO:0000256" key="4">
    <source>
        <dbReference type="ARBA" id="ARBA00007090"/>
    </source>
</evidence>
<comment type="catalytic activity">
    <reaction evidence="21">
        <text>[GlcNAc-(1-&gt;4)-Mur2Ac(oyl-L-Ala-gamma-D-Glu-L-Lys-D-Ala-D-Ala)](n)-di-trans,octa-cis-undecaprenyl diphosphate + beta-D-GlcNAc-(1-&gt;4)-Mur2Ac(oyl-L-Ala-gamma-D-Glu-L-Lys-D-Ala-D-Ala)-di-trans,octa-cis-undecaprenyl diphosphate = [GlcNAc-(1-&gt;4)-Mur2Ac(oyl-L-Ala-gamma-D-Glu-L-Lys-D-Ala-D-Ala)](n+1)-di-trans,octa-cis-undecaprenyl diphosphate + di-trans,octa-cis-undecaprenyl diphosphate + H(+)</text>
        <dbReference type="Rhea" id="RHEA:23708"/>
        <dbReference type="Rhea" id="RHEA-COMP:9602"/>
        <dbReference type="Rhea" id="RHEA-COMP:9603"/>
        <dbReference type="ChEBI" id="CHEBI:15378"/>
        <dbReference type="ChEBI" id="CHEBI:58405"/>
        <dbReference type="ChEBI" id="CHEBI:60033"/>
        <dbReference type="ChEBI" id="CHEBI:78435"/>
        <dbReference type="EC" id="2.4.99.28"/>
    </reaction>
</comment>
<evidence type="ECO:0000256" key="3">
    <source>
        <dbReference type="ARBA" id="ARBA00004752"/>
    </source>
</evidence>
<dbReference type="GO" id="GO:0009002">
    <property type="term" value="F:serine-type D-Ala-D-Ala carboxypeptidase activity"/>
    <property type="evidence" value="ECO:0007669"/>
    <property type="project" value="UniProtKB-EC"/>
</dbReference>
<keyword evidence="18 23" id="KW-0961">Cell wall biogenesis/degradation</keyword>
<dbReference type="InterPro" id="IPR001264">
    <property type="entry name" value="Glyco_trans_51"/>
</dbReference>
<evidence type="ECO:0000256" key="18">
    <source>
        <dbReference type="ARBA" id="ARBA00023316"/>
    </source>
</evidence>
<feature type="active site" description="Proton donor; for transglycosylase activity" evidence="24">
    <location>
        <position position="181"/>
    </location>
</feature>
<proteinExistence type="inferred from homology"/>
<keyword evidence="14 23" id="KW-0573">Peptidoglycan synthesis</keyword>
<keyword evidence="7" id="KW-1003">Cell membrane</keyword>
<keyword evidence="17" id="KW-0511">Multifunctional enzyme</keyword>
<dbReference type="UniPathway" id="UPA00219"/>
<dbReference type="InterPro" id="IPR001460">
    <property type="entry name" value="PCN-bd_Tpept"/>
</dbReference>
<evidence type="ECO:0000256" key="15">
    <source>
        <dbReference type="ARBA" id="ARBA00023136"/>
    </source>
</evidence>
<keyword evidence="25" id="KW-0812">Transmembrane</keyword>
<evidence type="ECO:0000256" key="17">
    <source>
        <dbReference type="ARBA" id="ARBA00023268"/>
    </source>
</evidence>
<dbReference type="SUPFAM" id="SSF56601">
    <property type="entry name" value="beta-lactamase/transpeptidase-like"/>
    <property type="match status" value="1"/>
</dbReference>
<dbReference type="InterPro" id="IPR023346">
    <property type="entry name" value="Lysozyme-like_dom_sf"/>
</dbReference>
<comment type="similarity">
    <text evidence="4 23">In the C-terminal section; belongs to the transpeptidase family.</text>
</comment>
<evidence type="ECO:0000256" key="21">
    <source>
        <dbReference type="ARBA" id="ARBA00049902"/>
    </source>
</evidence>
<keyword evidence="13 23" id="KW-0133">Cell shape</keyword>
<evidence type="ECO:0000256" key="1">
    <source>
        <dbReference type="ARBA" id="ARBA00002624"/>
    </source>
</evidence>
<sequence>MVRESTQNRRTRFLGALGWRFAVFVVVFLAGYLTWVDLTVRAKFDGNRWAAPARLYARPLELHPGKLLKADEFDQELTLAGYHKETRLNRPGSYHRNGEHFSVIKRSFAFWDGQDPISRIEFRFRGEYLESLQDAKGNKLAFARIEPALIGHIYPTHQEDRIPVTTSEVPPRLVEALIAVEDRSFYRHFGISFRAIARAIYENIRSGATMQGGSTLTQQLVKNYFLGPERSFSRKFHEMVFALFLEARYEKDEIFSAYLNEVYLGQQGRYAIHGFGSAAHFYFNRPLSELRLSEIALLVALVRGASYYNPRRHPKRAVERRNLVIDVMLEWGYISSREADIARSQPLAVTENPPVGPTPFPAFVELVRKQIARDYHPKDLQSEGLKIFTTLDPRIQRKVEHSIAERLPWLERKAGISTKKLQVATIVSEIENNTVLALVGGRDPSVLGFNRALDAIRPIGSLIKPAVYLTALEQHHKYTLASILRDEPIQIRGPKGDIWEPKNYDGKINGRVPLITALANSYNLATIQLGMAIGLPEVLKTLKRLGIKRRILPYPSMLLGATALSPFEVTQMYQTIANGGSRALPRAVFAITDTQGVSLNHYKSSATPAFDSGPVFLLTHALQAVMHSGTGKAIYEKFDRSLEFAGKTGTTHDSWFAGFGQDRLAVVWLGFDDNKPIGISGAGGALVLWGDLMKSVALQARRKSDPSTIAWRWTDLQQGLRTDLGCPQAKRIPYLAGSVPTYSPCK</sequence>
<evidence type="ECO:0000256" key="13">
    <source>
        <dbReference type="ARBA" id="ARBA00022960"/>
    </source>
</evidence>
<keyword evidence="10 23" id="KW-0328">Glycosyltransferase</keyword>
<dbReference type="GO" id="GO:0006508">
    <property type="term" value="P:proteolysis"/>
    <property type="evidence" value="ECO:0007669"/>
    <property type="project" value="UniProtKB-KW"/>
</dbReference>
<evidence type="ECO:0000256" key="22">
    <source>
        <dbReference type="NCBIfam" id="TIGR02071"/>
    </source>
</evidence>
<evidence type="ECO:0000259" key="28">
    <source>
        <dbReference type="Pfam" id="PF14814"/>
    </source>
</evidence>
<comment type="pathway">
    <text evidence="3 23">Cell wall biogenesis; peptidoglycan biosynthesis.</text>
</comment>
<evidence type="ECO:0000256" key="20">
    <source>
        <dbReference type="ARBA" id="ARBA00034000"/>
    </source>
</evidence>
<evidence type="ECO:0000256" key="10">
    <source>
        <dbReference type="ARBA" id="ARBA00022676"/>
    </source>
</evidence>
<keyword evidence="15 25" id="KW-0472">Membrane</keyword>
<dbReference type="Gene3D" id="1.10.3810.10">
    <property type="entry name" value="Biosynthetic peptidoglycan transglycosylase-like"/>
    <property type="match status" value="1"/>
</dbReference>
<evidence type="ECO:0000256" key="9">
    <source>
        <dbReference type="ARBA" id="ARBA00022670"/>
    </source>
</evidence>
<dbReference type="PANTHER" id="PTHR32282:SF11">
    <property type="entry name" value="PENICILLIN-BINDING PROTEIN 1B"/>
    <property type="match status" value="1"/>
</dbReference>
<evidence type="ECO:0000256" key="11">
    <source>
        <dbReference type="ARBA" id="ARBA00022679"/>
    </source>
</evidence>
<dbReference type="GO" id="GO:0046677">
    <property type="term" value="P:response to antibiotic"/>
    <property type="evidence" value="ECO:0007669"/>
    <property type="project" value="UniProtKB-UniRule"/>
</dbReference>
<evidence type="ECO:0000256" key="6">
    <source>
        <dbReference type="ARBA" id="ARBA00018637"/>
    </source>
</evidence>
<dbReference type="GO" id="GO:0071555">
    <property type="term" value="P:cell wall organization"/>
    <property type="evidence" value="ECO:0007669"/>
    <property type="project" value="UniProtKB-UniRule"/>
</dbReference>
<evidence type="ECO:0000256" key="23">
    <source>
        <dbReference type="PIRNR" id="PIRNR002799"/>
    </source>
</evidence>
<keyword evidence="16" id="KW-0046">Antibiotic resistance</keyword>
<keyword evidence="9" id="KW-0645">Protease</keyword>
<dbReference type="GO" id="GO:0030288">
    <property type="term" value="C:outer membrane-bounded periplasmic space"/>
    <property type="evidence" value="ECO:0007669"/>
    <property type="project" value="TreeGrafter"/>
</dbReference>
<dbReference type="GO" id="GO:0009252">
    <property type="term" value="P:peptidoglycan biosynthetic process"/>
    <property type="evidence" value="ECO:0007669"/>
    <property type="project" value="UniProtKB-UniRule"/>
</dbReference>
<comment type="catalytic activity">
    <reaction evidence="20">
        <text>Preferential cleavage: (Ac)2-L-Lys-D-Ala-|-D-Ala. Also transpeptidation of peptidyl-alanyl moieties that are N-acyl substituents of D-alanine.</text>
        <dbReference type="EC" id="3.4.16.4"/>
    </reaction>
</comment>
<dbReference type="InterPro" id="IPR050396">
    <property type="entry name" value="Glycosyltr_51/Transpeptidase"/>
</dbReference>
<evidence type="ECO:0000256" key="5">
    <source>
        <dbReference type="ARBA" id="ARBA00007739"/>
    </source>
</evidence>
<dbReference type="Gene3D" id="3.30.2060.10">
    <property type="entry name" value="Penicillin-binding protein 1b domain"/>
    <property type="match status" value="1"/>
</dbReference>
<dbReference type="InterPro" id="IPR028166">
    <property type="entry name" value="UB2H"/>
</dbReference>
<dbReference type="Pfam" id="PF14814">
    <property type="entry name" value="UB2H"/>
    <property type="match status" value="1"/>
</dbReference>
<dbReference type="Pfam" id="PF00905">
    <property type="entry name" value="Transpeptidase"/>
    <property type="match status" value="1"/>
</dbReference>
<evidence type="ECO:0000256" key="2">
    <source>
        <dbReference type="ARBA" id="ARBA00004236"/>
    </source>
</evidence>
<dbReference type="AlphaFoldDB" id="A0A450ZI32"/>
<dbReference type="SUPFAM" id="SSF53955">
    <property type="entry name" value="Lysozyme-like"/>
    <property type="match status" value="1"/>
</dbReference>
<evidence type="ECO:0000256" key="12">
    <source>
        <dbReference type="ARBA" id="ARBA00022801"/>
    </source>
</evidence>
<feature type="active site" description="Acyl-ester intermediate; for transpeptidase activity" evidence="24">
    <location>
        <position position="461"/>
    </location>
</feature>
<dbReference type="Pfam" id="PF00912">
    <property type="entry name" value="Transgly"/>
    <property type="match status" value="1"/>
</dbReference>
<name>A0A450ZI32_9GAMM</name>
<feature type="transmembrane region" description="Helical" evidence="25">
    <location>
        <begin position="12"/>
        <end position="35"/>
    </location>
</feature>
<evidence type="ECO:0000256" key="19">
    <source>
        <dbReference type="ARBA" id="ARBA00032454"/>
    </source>
</evidence>
<evidence type="ECO:0000256" key="8">
    <source>
        <dbReference type="ARBA" id="ARBA00022645"/>
    </source>
</evidence>
<feature type="domain" description="Bifunctional transglycosylase second" evidence="28">
    <location>
        <begin position="62"/>
        <end position="144"/>
    </location>
</feature>
<keyword evidence="12" id="KW-0378">Hydrolase</keyword>
<dbReference type="NCBIfam" id="TIGR02071">
    <property type="entry name" value="PBP_1b"/>
    <property type="match status" value="1"/>
</dbReference>
<evidence type="ECO:0000256" key="16">
    <source>
        <dbReference type="ARBA" id="ARBA00023251"/>
    </source>
</evidence>
<dbReference type="GO" id="GO:0009274">
    <property type="term" value="C:peptidoglycan-based cell wall"/>
    <property type="evidence" value="ECO:0007669"/>
    <property type="project" value="UniProtKB-UniRule"/>
</dbReference>
<dbReference type="EMBL" id="CAADFY010000020">
    <property type="protein sequence ID" value="VFK53421.1"/>
    <property type="molecule type" value="Genomic_DNA"/>
</dbReference>
<keyword evidence="11 23" id="KW-0808">Transferase</keyword>
<evidence type="ECO:0000259" key="27">
    <source>
        <dbReference type="Pfam" id="PF00912"/>
    </source>
</evidence>